<dbReference type="Proteomes" id="UP001597374">
    <property type="component" value="Unassembled WGS sequence"/>
</dbReference>
<accession>A0ABW5CWW8</accession>
<organism evidence="2 3">
    <name type="scientific">Pontibacter ruber</name>
    <dbReference type="NCBI Taxonomy" id="1343895"/>
    <lineage>
        <taxon>Bacteria</taxon>
        <taxon>Pseudomonadati</taxon>
        <taxon>Bacteroidota</taxon>
        <taxon>Cytophagia</taxon>
        <taxon>Cytophagales</taxon>
        <taxon>Hymenobacteraceae</taxon>
        <taxon>Pontibacter</taxon>
    </lineage>
</organism>
<keyword evidence="1" id="KW-0472">Membrane</keyword>
<evidence type="ECO:0000313" key="3">
    <source>
        <dbReference type="Proteomes" id="UP001597374"/>
    </source>
</evidence>
<feature type="transmembrane region" description="Helical" evidence="1">
    <location>
        <begin position="168"/>
        <end position="188"/>
    </location>
</feature>
<feature type="transmembrane region" description="Helical" evidence="1">
    <location>
        <begin position="226"/>
        <end position="244"/>
    </location>
</feature>
<evidence type="ECO:0000313" key="2">
    <source>
        <dbReference type="EMBL" id="MFD2246906.1"/>
    </source>
</evidence>
<reference evidence="3" key="1">
    <citation type="journal article" date="2019" name="Int. J. Syst. Evol. Microbiol.">
        <title>The Global Catalogue of Microorganisms (GCM) 10K type strain sequencing project: providing services to taxonomists for standard genome sequencing and annotation.</title>
        <authorList>
            <consortium name="The Broad Institute Genomics Platform"/>
            <consortium name="The Broad Institute Genome Sequencing Center for Infectious Disease"/>
            <person name="Wu L."/>
            <person name="Ma J."/>
        </authorList>
    </citation>
    <scope>NUCLEOTIDE SEQUENCE [LARGE SCALE GENOMIC DNA]</scope>
    <source>
        <strain evidence="3">CGMCC 4.1782</strain>
    </source>
</reference>
<evidence type="ECO:0000256" key="1">
    <source>
        <dbReference type="SAM" id="Phobius"/>
    </source>
</evidence>
<feature type="transmembrane region" description="Helical" evidence="1">
    <location>
        <begin position="370"/>
        <end position="390"/>
    </location>
</feature>
<feature type="transmembrane region" description="Helical" evidence="1">
    <location>
        <begin position="337"/>
        <end position="358"/>
    </location>
</feature>
<sequence length="392" mass="44697">MLKAFPKYKFRYSCLLLLVAILGFVIPGRAQVLPLEQKNTISSDWMVYEEGATQLVPYIASVHTNYNAIHQWLSVTPAQPFRIGFTAQKELCLFLNNQLVFRADSSSAYTLDLAKYSKEVKPVHGKYLLTVWHPLQQPNISTFRNQAAEQQLGRQVNERPFAVKAREYINQNAFVIFILLIGIIYGSLKTSFPSEFNSIFRVGSLLRNSTLDESFLTKSISTWSSVLFVLAFSLSLALLVAAIHTNVQHVRLFNRLFPVSEADITTKILFYTLLIFVLILIKYLFLKMMGFIFGLEQMVQLQYREFLRTILFLGIFLPAVMLLYLGLNAYMPETILVMSNVAVSLVLVLTILKVFITVNKKASVINLHLISYLCATEVIPLAIMLKFIVFNY</sequence>
<dbReference type="InterPro" id="IPR025367">
    <property type="entry name" value="DUF4271"/>
</dbReference>
<comment type="caution">
    <text evidence="2">The sequence shown here is derived from an EMBL/GenBank/DDBJ whole genome shotgun (WGS) entry which is preliminary data.</text>
</comment>
<proteinExistence type="predicted"/>
<dbReference type="RefSeq" id="WP_250428681.1">
    <property type="nucleotide sequence ID" value="NZ_JALPRR010000001.1"/>
</dbReference>
<dbReference type="Pfam" id="PF14093">
    <property type="entry name" value="DUF4271"/>
    <property type="match status" value="1"/>
</dbReference>
<protein>
    <submittedName>
        <fullName evidence="2">DUF4271 domain-containing protein</fullName>
    </submittedName>
</protein>
<keyword evidence="1" id="KW-0812">Transmembrane</keyword>
<feature type="transmembrane region" description="Helical" evidence="1">
    <location>
        <begin position="306"/>
        <end position="325"/>
    </location>
</feature>
<feature type="transmembrane region" description="Helical" evidence="1">
    <location>
        <begin position="264"/>
        <end position="285"/>
    </location>
</feature>
<keyword evidence="1" id="KW-1133">Transmembrane helix</keyword>
<name>A0ABW5CWW8_9BACT</name>
<dbReference type="EMBL" id="JBHUIM010000001">
    <property type="protein sequence ID" value="MFD2246906.1"/>
    <property type="molecule type" value="Genomic_DNA"/>
</dbReference>
<gene>
    <name evidence="2" type="ORF">ACFSKP_11615</name>
</gene>
<keyword evidence="3" id="KW-1185">Reference proteome</keyword>